<keyword evidence="3" id="KW-1185">Reference proteome</keyword>
<dbReference type="InterPro" id="IPR016903">
    <property type="entry name" value="Nucleolar_cplx-assoc_3"/>
</dbReference>
<dbReference type="InterPro" id="IPR016024">
    <property type="entry name" value="ARM-type_fold"/>
</dbReference>
<evidence type="ECO:0000313" key="3">
    <source>
        <dbReference type="Proteomes" id="UP000033188"/>
    </source>
</evidence>
<feature type="compositionally biased region" description="Basic residues" evidence="1">
    <location>
        <begin position="1"/>
        <end position="17"/>
    </location>
</feature>
<accession>A0A061D2Z5</accession>
<reference evidence="3" key="1">
    <citation type="submission" date="2014-06" db="EMBL/GenBank/DDBJ databases">
        <authorList>
            <person name="Aslett M."/>
            <person name="De Silva N."/>
        </authorList>
    </citation>
    <scope>NUCLEOTIDE SEQUENCE [LARGE SCALE GENOMIC DNA]</scope>
    <source>
        <strain evidence="3">Bond</strain>
    </source>
</reference>
<organism evidence="2 3">
    <name type="scientific">Babesia bigemina</name>
    <dbReference type="NCBI Taxonomy" id="5866"/>
    <lineage>
        <taxon>Eukaryota</taxon>
        <taxon>Sar</taxon>
        <taxon>Alveolata</taxon>
        <taxon>Apicomplexa</taxon>
        <taxon>Aconoidasida</taxon>
        <taxon>Piroplasmida</taxon>
        <taxon>Babesiidae</taxon>
        <taxon>Babesia</taxon>
    </lineage>
</organism>
<evidence type="ECO:0000256" key="1">
    <source>
        <dbReference type="SAM" id="MobiDB-lite"/>
    </source>
</evidence>
<dbReference type="PANTHER" id="PTHR14428:SF5">
    <property type="entry name" value="NUCLEOLAR COMPLEX PROTEIN 3 HOMOLOG"/>
    <property type="match status" value="1"/>
</dbReference>
<dbReference type="GO" id="GO:0006270">
    <property type="term" value="P:DNA replication initiation"/>
    <property type="evidence" value="ECO:0007669"/>
    <property type="project" value="TreeGrafter"/>
</dbReference>
<feature type="region of interest" description="Disordered" evidence="1">
    <location>
        <begin position="1"/>
        <end position="39"/>
    </location>
</feature>
<protein>
    <submittedName>
        <fullName evidence="2">Uncharacterized protein</fullName>
    </submittedName>
</protein>
<dbReference type="Proteomes" id="UP000033188">
    <property type="component" value="Chromosome 2"/>
</dbReference>
<evidence type="ECO:0000313" key="2">
    <source>
        <dbReference type="EMBL" id="CDR94988.1"/>
    </source>
</evidence>
<dbReference type="KEGG" id="bbig:BBBOND_0201450"/>
<dbReference type="SUPFAM" id="SSF48371">
    <property type="entry name" value="ARM repeat"/>
    <property type="match status" value="1"/>
</dbReference>
<dbReference type="RefSeq" id="XP_012767174.1">
    <property type="nucleotide sequence ID" value="XM_012911720.1"/>
</dbReference>
<name>A0A061D2Z5_BABBI</name>
<dbReference type="EMBL" id="LK391708">
    <property type="protein sequence ID" value="CDR94988.1"/>
    <property type="molecule type" value="Genomic_DNA"/>
</dbReference>
<dbReference type="OMA" id="QAQSHWI"/>
<gene>
    <name evidence="2" type="ORF">BBBOND_0201450</name>
</gene>
<dbReference type="VEuPathDB" id="PiroplasmaDB:BBBOND_0201450"/>
<dbReference type="AlphaFoldDB" id="A0A061D2Z5"/>
<dbReference type="GO" id="GO:0005730">
    <property type="term" value="C:nucleolus"/>
    <property type="evidence" value="ECO:0007669"/>
    <property type="project" value="TreeGrafter"/>
</dbReference>
<dbReference type="PANTHER" id="PTHR14428">
    <property type="entry name" value="NUCLEOLAR COMPLEX PROTEIN 3"/>
    <property type="match status" value="1"/>
</dbReference>
<feature type="region of interest" description="Disordered" evidence="1">
    <location>
        <begin position="123"/>
        <end position="169"/>
    </location>
</feature>
<dbReference type="GO" id="GO:0003682">
    <property type="term" value="F:chromatin binding"/>
    <property type="evidence" value="ECO:0007669"/>
    <property type="project" value="TreeGrafter"/>
</dbReference>
<proteinExistence type="predicted"/>
<dbReference type="OrthoDB" id="361427at2759"/>
<dbReference type="GeneID" id="24563529"/>
<sequence length="577" mass="62299">MPPKKRGSVVKKIRRKALSAQKGRAQGTAARPKTAPSAHTAVTDIKRIDTLDGYKRLVARACTEATGAPENGLQGVKALFDVVAGRGGGTAELREFASALALRSMVAVAVHLIPRISYELLDEEDESADPPGGKSAAGGKGATAPAKHSAGAASKVNKPRPTASSLVETERSISKQVVELRDMLVKHCSNHLKKKPELIVPLVARLAAADTRPNAPLIRLCAECCSIEDEELAQVCLGSITEVLEQSSIRDLEKVIPLLLKSDRPQSALLRAINSIPLARKQHSYKLISEKEQTADKHIEEILTSVIAFYLRILAQCTGEMLEECLKGLSRMGALVNEPLQKEILAKMKSIILSATSLRPATHVRVLQAAASLSRVLQAQSHWILQELARMVQNTAAYLCQGEAMRDGEYVQFSTPCYTWDVIRTVQVVISHSASVAAAAELEDLVKLVQQLLALCLVCDAAVAEALVREVVKVIERVPQIAGVMEPDGMVFSVLAKRATSFWEIELLRKHVAPQIAEQAQELGRQALGGAPTRNKAAASAHRRASARDLAACGSDVYELLLGDEDDIFSQHKPKGT</sequence>